<sequence>MRKNFSLSAVVSLAWAISWRAIVINLPIYMPFSALDKLGYEFPNWFWYLLCILGGFFSYVLAFWWVLSRGYGPQNRQKLKIFEQEGGNKQV</sequence>
<name>A0ABV4NQP6_9GAMM</name>
<keyword evidence="3" id="KW-1185">Reference proteome</keyword>
<evidence type="ECO:0000313" key="3">
    <source>
        <dbReference type="Proteomes" id="UP001569414"/>
    </source>
</evidence>
<organism evidence="2 3">
    <name type="scientific">Microbulbifer echini</name>
    <dbReference type="NCBI Taxonomy" id="1529067"/>
    <lineage>
        <taxon>Bacteria</taxon>
        <taxon>Pseudomonadati</taxon>
        <taxon>Pseudomonadota</taxon>
        <taxon>Gammaproteobacteria</taxon>
        <taxon>Cellvibrionales</taxon>
        <taxon>Microbulbiferaceae</taxon>
        <taxon>Microbulbifer</taxon>
    </lineage>
</organism>
<keyword evidence="1" id="KW-0472">Membrane</keyword>
<accession>A0ABV4NQP6</accession>
<comment type="caution">
    <text evidence="2">The sequence shown here is derived from an EMBL/GenBank/DDBJ whole genome shotgun (WGS) entry which is preliminary data.</text>
</comment>
<reference evidence="2 3" key="1">
    <citation type="submission" date="2024-08" db="EMBL/GenBank/DDBJ databases">
        <authorList>
            <person name="Ishaq N."/>
        </authorList>
    </citation>
    <scope>NUCLEOTIDE SEQUENCE [LARGE SCALE GENOMIC DNA]</scope>
    <source>
        <strain evidence="2 3">JCM 30400</strain>
    </source>
</reference>
<keyword evidence="1" id="KW-0812">Transmembrane</keyword>
<keyword evidence="1" id="KW-1133">Transmembrane helix</keyword>
<feature type="transmembrane region" description="Helical" evidence="1">
    <location>
        <begin position="44"/>
        <end position="67"/>
    </location>
</feature>
<evidence type="ECO:0008006" key="4">
    <source>
        <dbReference type="Google" id="ProtNLM"/>
    </source>
</evidence>
<evidence type="ECO:0000256" key="1">
    <source>
        <dbReference type="SAM" id="Phobius"/>
    </source>
</evidence>
<dbReference type="EMBL" id="JBGMEL010000014">
    <property type="protein sequence ID" value="MFA0791722.1"/>
    <property type="molecule type" value="Genomic_DNA"/>
</dbReference>
<gene>
    <name evidence="2" type="ORF">ACCI51_14290</name>
</gene>
<dbReference type="Proteomes" id="UP001569414">
    <property type="component" value="Unassembled WGS sequence"/>
</dbReference>
<proteinExistence type="predicted"/>
<dbReference type="RefSeq" id="WP_371844225.1">
    <property type="nucleotide sequence ID" value="NZ_JBGMEL010000014.1"/>
</dbReference>
<protein>
    <recommendedName>
        <fullName evidence="4">DUF3311 domain-containing protein</fullName>
    </recommendedName>
</protein>
<evidence type="ECO:0000313" key="2">
    <source>
        <dbReference type="EMBL" id="MFA0791722.1"/>
    </source>
</evidence>